<name>A0A7J6UW74_THATH</name>
<evidence type="ECO:0000313" key="2">
    <source>
        <dbReference type="EMBL" id="KAF5176856.1"/>
    </source>
</evidence>
<dbReference type="InterPro" id="IPR025558">
    <property type="entry name" value="DUF4283"/>
</dbReference>
<comment type="caution">
    <text evidence="2">The sequence shown here is derived from an EMBL/GenBank/DDBJ whole genome shotgun (WGS) entry which is preliminary data.</text>
</comment>
<organism evidence="2 3">
    <name type="scientific">Thalictrum thalictroides</name>
    <name type="common">Rue-anemone</name>
    <name type="synonym">Anemone thalictroides</name>
    <dbReference type="NCBI Taxonomy" id="46969"/>
    <lineage>
        <taxon>Eukaryota</taxon>
        <taxon>Viridiplantae</taxon>
        <taxon>Streptophyta</taxon>
        <taxon>Embryophyta</taxon>
        <taxon>Tracheophyta</taxon>
        <taxon>Spermatophyta</taxon>
        <taxon>Magnoliopsida</taxon>
        <taxon>Ranunculales</taxon>
        <taxon>Ranunculaceae</taxon>
        <taxon>Thalictroideae</taxon>
        <taxon>Thalictrum</taxon>
    </lineage>
</organism>
<evidence type="ECO:0000259" key="1">
    <source>
        <dbReference type="Pfam" id="PF14111"/>
    </source>
</evidence>
<sequence length="90" mass="10532">MMVEGKPVIHIRSEQFSHVQERNSNLVVGSFVGRRPGFAYVRDVVTRLWKLKNSFIMRPYGHKMFTFEFQNEEDRSSVLEKGSFHVASQL</sequence>
<keyword evidence="3" id="KW-1185">Reference proteome</keyword>
<reference evidence="2 3" key="1">
    <citation type="submission" date="2020-06" db="EMBL/GenBank/DDBJ databases">
        <title>Transcriptomic and genomic resources for Thalictrum thalictroides and T. hernandezii: Facilitating candidate gene discovery in an emerging model plant lineage.</title>
        <authorList>
            <person name="Arias T."/>
            <person name="Riano-Pachon D.M."/>
            <person name="Di Stilio V.S."/>
        </authorList>
    </citation>
    <scope>NUCLEOTIDE SEQUENCE [LARGE SCALE GENOMIC DNA]</scope>
    <source>
        <strain evidence="3">cv. WT478/WT964</strain>
        <tissue evidence="2">Leaves</tissue>
    </source>
</reference>
<accession>A0A7J6UW74</accession>
<protein>
    <recommendedName>
        <fullName evidence="1">DUF4283 domain-containing protein</fullName>
    </recommendedName>
</protein>
<dbReference type="AlphaFoldDB" id="A0A7J6UW74"/>
<feature type="domain" description="DUF4283" evidence="1">
    <location>
        <begin position="20"/>
        <end position="89"/>
    </location>
</feature>
<dbReference type="Pfam" id="PF14111">
    <property type="entry name" value="DUF4283"/>
    <property type="match status" value="1"/>
</dbReference>
<dbReference type="EMBL" id="JABWDY010042137">
    <property type="protein sequence ID" value="KAF5176856.1"/>
    <property type="molecule type" value="Genomic_DNA"/>
</dbReference>
<gene>
    <name evidence="2" type="ORF">FRX31_033557</name>
</gene>
<proteinExistence type="predicted"/>
<evidence type="ECO:0000313" key="3">
    <source>
        <dbReference type="Proteomes" id="UP000554482"/>
    </source>
</evidence>
<feature type="non-terminal residue" evidence="2">
    <location>
        <position position="90"/>
    </location>
</feature>
<dbReference type="Proteomes" id="UP000554482">
    <property type="component" value="Unassembled WGS sequence"/>
</dbReference>